<dbReference type="PIRSF" id="PIRSF006648">
    <property type="entry name" value="DrrB"/>
    <property type="match status" value="1"/>
</dbReference>
<feature type="transmembrane region" description="Helical" evidence="6">
    <location>
        <begin position="142"/>
        <end position="164"/>
    </location>
</feature>
<comment type="subcellular location">
    <subcellularLocation>
        <location evidence="1">Membrane</location>
        <topology evidence="1">Multi-pass membrane protein</topology>
    </subcellularLocation>
</comment>
<accession>A0ABS4PRG0</accession>
<evidence type="ECO:0000313" key="9">
    <source>
        <dbReference type="Proteomes" id="UP000741013"/>
    </source>
</evidence>
<keyword evidence="9" id="KW-1185">Reference proteome</keyword>
<protein>
    <submittedName>
        <fullName evidence="8">ABC-2 type transport system permease protein</fullName>
    </submittedName>
</protein>
<gene>
    <name evidence="8" type="ORF">JOM49_003537</name>
</gene>
<sequence length="284" mass="29930">MNPITNAVRAGFARGRIELRNTLTSGEDLAGTIIPMVLLLVVMIFMRGATVPGTEFSLGSAAVPGVLGMQVVFGGMIGVAGQLMVDREDGTLLRAKATPHGMLGYLIGKITTLSATVVVSLLVILVPALLLFDGLFGGGLGAWVGFLAVLVLGMAATMPLGAVIGSLTANPRNMGLVMLPFMGLAAISGIFYPIIALPEWVQWIAQVFPMYWLGLGMRSAMLPDALVVAELGESWRHLETIGVLGVWSVAGLVLAPILLRRMARRESGSAVAARRERAMQRVGP</sequence>
<evidence type="ECO:0000313" key="8">
    <source>
        <dbReference type="EMBL" id="MBP2182011.1"/>
    </source>
</evidence>
<evidence type="ECO:0000259" key="7">
    <source>
        <dbReference type="PROSITE" id="PS51012"/>
    </source>
</evidence>
<dbReference type="RefSeq" id="WP_209665367.1">
    <property type="nucleotide sequence ID" value="NZ_JAGGMS010000001.1"/>
</dbReference>
<dbReference type="Pfam" id="PF12698">
    <property type="entry name" value="ABC2_membrane_3"/>
    <property type="match status" value="1"/>
</dbReference>
<keyword evidence="4 6" id="KW-0472">Membrane</keyword>
<feature type="transmembrane region" description="Helical" evidence="6">
    <location>
        <begin position="61"/>
        <end position="85"/>
    </location>
</feature>
<dbReference type="Proteomes" id="UP000741013">
    <property type="component" value="Unassembled WGS sequence"/>
</dbReference>
<name>A0ABS4PRG0_9PSEU</name>
<evidence type="ECO:0000256" key="1">
    <source>
        <dbReference type="ARBA" id="ARBA00004141"/>
    </source>
</evidence>
<evidence type="ECO:0000256" key="3">
    <source>
        <dbReference type="ARBA" id="ARBA00022989"/>
    </source>
</evidence>
<evidence type="ECO:0000256" key="2">
    <source>
        <dbReference type="ARBA" id="ARBA00022692"/>
    </source>
</evidence>
<dbReference type="EMBL" id="JAGGMS010000001">
    <property type="protein sequence ID" value="MBP2182011.1"/>
    <property type="molecule type" value="Genomic_DNA"/>
</dbReference>
<dbReference type="InterPro" id="IPR013525">
    <property type="entry name" value="ABC2_TM"/>
</dbReference>
<dbReference type="PANTHER" id="PTHR43229">
    <property type="entry name" value="NODULATION PROTEIN J"/>
    <property type="match status" value="1"/>
</dbReference>
<dbReference type="PANTHER" id="PTHR43229:SF6">
    <property type="entry name" value="ABC-TYPE MULTIDRUG TRANSPORT SYSTEM, PERMEASE COMPONENT"/>
    <property type="match status" value="1"/>
</dbReference>
<evidence type="ECO:0000256" key="5">
    <source>
        <dbReference type="ARBA" id="ARBA00023251"/>
    </source>
</evidence>
<feature type="transmembrane region" description="Helical" evidence="6">
    <location>
        <begin position="106"/>
        <end position="130"/>
    </location>
</feature>
<proteinExistence type="predicted"/>
<dbReference type="PROSITE" id="PS51012">
    <property type="entry name" value="ABC_TM2"/>
    <property type="match status" value="1"/>
</dbReference>
<feature type="transmembrane region" description="Helical" evidence="6">
    <location>
        <begin position="176"/>
        <end position="195"/>
    </location>
</feature>
<feature type="transmembrane region" description="Helical" evidence="6">
    <location>
        <begin position="241"/>
        <end position="259"/>
    </location>
</feature>
<reference evidence="8 9" key="1">
    <citation type="submission" date="2021-03" db="EMBL/GenBank/DDBJ databases">
        <title>Sequencing the genomes of 1000 actinobacteria strains.</title>
        <authorList>
            <person name="Klenk H.-P."/>
        </authorList>
    </citation>
    <scope>NUCLEOTIDE SEQUENCE [LARGE SCALE GENOMIC DNA]</scope>
    <source>
        <strain evidence="8 9">DSM 45510</strain>
    </source>
</reference>
<feature type="domain" description="ABC transmembrane type-2" evidence="7">
    <location>
        <begin position="27"/>
        <end position="262"/>
    </location>
</feature>
<keyword evidence="5" id="KW-0046">Antibiotic resistance</keyword>
<evidence type="ECO:0000256" key="6">
    <source>
        <dbReference type="SAM" id="Phobius"/>
    </source>
</evidence>
<dbReference type="InterPro" id="IPR047817">
    <property type="entry name" value="ABC2_TM_bact-type"/>
</dbReference>
<dbReference type="InterPro" id="IPR051784">
    <property type="entry name" value="Nod_factor_ABC_transporter"/>
</dbReference>
<evidence type="ECO:0000256" key="4">
    <source>
        <dbReference type="ARBA" id="ARBA00023136"/>
    </source>
</evidence>
<keyword evidence="3 6" id="KW-1133">Transmembrane helix</keyword>
<organism evidence="8 9">
    <name type="scientific">Amycolatopsis magusensis</name>
    <dbReference type="NCBI Taxonomy" id="882444"/>
    <lineage>
        <taxon>Bacteria</taxon>
        <taxon>Bacillati</taxon>
        <taxon>Actinomycetota</taxon>
        <taxon>Actinomycetes</taxon>
        <taxon>Pseudonocardiales</taxon>
        <taxon>Pseudonocardiaceae</taxon>
        <taxon>Amycolatopsis</taxon>
    </lineage>
</organism>
<keyword evidence="2 6" id="KW-0812">Transmembrane</keyword>
<feature type="transmembrane region" description="Helical" evidence="6">
    <location>
        <begin position="29"/>
        <end position="49"/>
    </location>
</feature>
<dbReference type="InterPro" id="IPR000412">
    <property type="entry name" value="ABC_2_transport"/>
</dbReference>
<comment type="caution">
    <text evidence="8">The sequence shown here is derived from an EMBL/GenBank/DDBJ whole genome shotgun (WGS) entry which is preliminary data.</text>
</comment>